<evidence type="ECO:0000313" key="2">
    <source>
        <dbReference type="EMBL" id="OGG74182.1"/>
    </source>
</evidence>
<dbReference type="EMBL" id="MFMA01000002">
    <property type="protein sequence ID" value="OGG74182.1"/>
    <property type="molecule type" value="Genomic_DNA"/>
</dbReference>
<gene>
    <name evidence="2" type="ORF">A3A40_02175</name>
</gene>
<name>A0A1F6ELI2_9BACT</name>
<sequence length="279" mass="29855">MEERAETGVGFSHMATLAAFSAIALLGVSGWQIYQVFVRGNPVNAINVVDSSTQARASTPYGSVNWQAPPASASGEPAASELEANDPDGISNIEGNVARALLSSYVMLNEAGIYTPEDGEKIASDIATSLRANVAYKTYTAADIKTDSNVSYDRMLAYRNDLRIALEPLLGNPGYELGLFANYIGSNDQKYMEQLKTASENYRKAVAQTAAVTVPEDAVEEHVGVLNALSEFGTVVERMAGHADDAFAAAALLQTYNTAEQTMMTSFNALALYQKGKKI</sequence>
<feature type="region of interest" description="Disordered" evidence="1">
    <location>
        <begin position="60"/>
        <end position="87"/>
    </location>
</feature>
<proteinExistence type="predicted"/>
<feature type="compositionally biased region" description="Low complexity" evidence="1">
    <location>
        <begin position="68"/>
        <end position="82"/>
    </location>
</feature>
<accession>A0A1F6ELI2</accession>
<dbReference type="Proteomes" id="UP000178427">
    <property type="component" value="Unassembled WGS sequence"/>
</dbReference>
<comment type="caution">
    <text evidence="2">The sequence shown here is derived from an EMBL/GenBank/DDBJ whole genome shotgun (WGS) entry which is preliminary data.</text>
</comment>
<dbReference type="STRING" id="1798513.A3A40_02175"/>
<reference evidence="2 3" key="1">
    <citation type="journal article" date="2016" name="Nat. Commun.">
        <title>Thousands of microbial genomes shed light on interconnected biogeochemical processes in an aquifer system.</title>
        <authorList>
            <person name="Anantharaman K."/>
            <person name="Brown C.T."/>
            <person name="Hug L.A."/>
            <person name="Sharon I."/>
            <person name="Castelle C.J."/>
            <person name="Probst A.J."/>
            <person name="Thomas B.C."/>
            <person name="Singh A."/>
            <person name="Wilkins M.J."/>
            <person name="Karaoz U."/>
            <person name="Brodie E.L."/>
            <person name="Williams K.H."/>
            <person name="Hubbard S.S."/>
            <person name="Banfield J.F."/>
        </authorList>
    </citation>
    <scope>NUCLEOTIDE SEQUENCE [LARGE SCALE GENOMIC DNA]</scope>
</reference>
<evidence type="ECO:0000313" key="3">
    <source>
        <dbReference type="Proteomes" id="UP000178427"/>
    </source>
</evidence>
<dbReference type="AlphaFoldDB" id="A0A1F6ELI2"/>
<evidence type="ECO:0000256" key="1">
    <source>
        <dbReference type="SAM" id="MobiDB-lite"/>
    </source>
</evidence>
<protein>
    <submittedName>
        <fullName evidence="2">Uncharacterized protein</fullName>
    </submittedName>
</protein>
<organism evidence="2 3">
    <name type="scientific">Candidatus Kaiserbacteria bacterium RIFCSPLOWO2_01_FULL_54_20</name>
    <dbReference type="NCBI Taxonomy" id="1798513"/>
    <lineage>
        <taxon>Bacteria</taxon>
        <taxon>Candidatus Kaiseribacteriota</taxon>
    </lineage>
</organism>